<reference evidence="1 2" key="1">
    <citation type="submission" date="2024-05" db="EMBL/GenBank/DDBJ databases">
        <authorList>
            <person name="Haq I."/>
            <person name="Ullah Z."/>
            <person name="Ahmad R."/>
            <person name="Li M."/>
            <person name="Tong Y."/>
        </authorList>
    </citation>
    <scope>NUCLEOTIDE SEQUENCE [LARGE SCALE GENOMIC DNA]</scope>
    <source>
        <strain evidence="1 2">16A2E</strain>
    </source>
</reference>
<dbReference type="EMBL" id="JBDIML010000006">
    <property type="protein sequence ID" value="MEN2768555.1"/>
    <property type="molecule type" value="Genomic_DNA"/>
</dbReference>
<dbReference type="InterPro" id="IPR029058">
    <property type="entry name" value="AB_hydrolase_fold"/>
</dbReference>
<keyword evidence="2" id="KW-1185">Reference proteome</keyword>
<evidence type="ECO:0000313" key="1">
    <source>
        <dbReference type="EMBL" id="MEN2768555.1"/>
    </source>
</evidence>
<proteinExistence type="predicted"/>
<evidence type="ECO:0000313" key="2">
    <source>
        <dbReference type="Proteomes" id="UP001444625"/>
    </source>
</evidence>
<protein>
    <recommendedName>
        <fullName evidence="3">Triacylglycerol lipase</fullName>
    </recommendedName>
</protein>
<name>A0ABU9XJV2_9BACI</name>
<dbReference type="Proteomes" id="UP001444625">
    <property type="component" value="Unassembled WGS sequence"/>
</dbReference>
<dbReference type="SUPFAM" id="SSF53474">
    <property type="entry name" value="alpha/beta-Hydrolases"/>
    <property type="match status" value="1"/>
</dbReference>
<organism evidence="1 2">
    <name type="scientific">Ornithinibacillus xuwenensis</name>
    <dbReference type="NCBI Taxonomy" id="3144668"/>
    <lineage>
        <taxon>Bacteria</taxon>
        <taxon>Bacillati</taxon>
        <taxon>Bacillota</taxon>
        <taxon>Bacilli</taxon>
        <taxon>Bacillales</taxon>
        <taxon>Bacillaceae</taxon>
        <taxon>Ornithinibacillus</taxon>
    </lineage>
</organism>
<accession>A0ABU9XJV2</accession>
<gene>
    <name evidence="1" type="ORF">ABC228_15340</name>
</gene>
<dbReference type="Gene3D" id="3.40.50.1820">
    <property type="entry name" value="alpha/beta hydrolase"/>
    <property type="match status" value="1"/>
</dbReference>
<dbReference type="RefSeq" id="WP_345826045.1">
    <property type="nucleotide sequence ID" value="NZ_JBDIML010000006.1"/>
</dbReference>
<comment type="caution">
    <text evidence="1">The sequence shown here is derived from an EMBL/GenBank/DDBJ whole genome shotgun (WGS) entry which is preliminary data.</text>
</comment>
<evidence type="ECO:0008006" key="3">
    <source>
        <dbReference type="Google" id="ProtNLM"/>
    </source>
</evidence>
<sequence length="533" mass="57692">MLKRLSVLLLIGFLVLILSIPISASKNVSPQNIPDPIPIKPSEPLHTITGKASNGNTETPGEWYIGTTPSNLDPNAPILLFVPGLNNIAQVFWDDNNMYQTAVDAGYQTAFVQLHDAGGASADMWDNGALLADKIAEISNHFGGKPITVIAYSKGGVDTQTALTYYGAWQYVDNVITLSSPHHGSQLADLAYSSGAGWLADLLGATGDGTYAMQTGFMDDFRTQIDGQSRAYYNDYYTIGGTDWGSAFSSTWYGGVYLSQYGSNDGVVTATSSRLPGGQLISIGDWNHTTVRTGETFPVFDDYLSDSTLSSASILTTNDSVEKNSPAFNQWIEGGPLSAAKENQIAITVEDNVKDLSLNLMTTDSLSDVRLISPSGDIERPALQSTKIEEGIFIGAISNVIHLTNPEAGEWKLELTTKADDAYLLVTTYQAPGKINFSEKSTSPNTEQLTYHLHANTAEVQEKTLKATYQITQSSNPENSKTITISGTENLSKTLPLMEKNQVYNITIDIEGLTQNGKPFKRTIVDSVFVDDN</sequence>